<name>A0AAX2M840_CHRVL</name>
<organism evidence="1 2">
    <name type="scientific">Chromobacterium violaceum</name>
    <dbReference type="NCBI Taxonomy" id="536"/>
    <lineage>
        <taxon>Bacteria</taxon>
        <taxon>Pseudomonadati</taxon>
        <taxon>Pseudomonadota</taxon>
        <taxon>Betaproteobacteria</taxon>
        <taxon>Neisseriales</taxon>
        <taxon>Chromobacteriaceae</taxon>
        <taxon>Chromobacterium</taxon>
    </lineage>
</organism>
<comment type="caution">
    <text evidence="1">The sequence shown here is derived from an EMBL/GenBank/DDBJ whole genome shotgun (WGS) entry which is preliminary data.</text>
</comment>
<dbReference type="Proteomes" id="UP000254029">
    <property type="component" value="Unassembled WGS sequence"/>
</dbReference>
<dbReference type="EMBL" id="UIGR01000001">
    <property type="protein sequence ID" value="SUX32425.1"/>
    <property type="molecule type" value="Genomic_DNA"/>
</dbReference>
<sequence>MPWMDFRRVAIMNTSQHIIHYQPRRIHAAHADSWFAEPREPDDGFKRPGYHTTRQTRGAASWVREGDVIWMVGQLHAPWGTLPPSLDARINVEKVERLPDGRFRFAASADSCWFPLFDARPLLRILQTQNAKGQVMPLWRRPTAPIGQYLQSPRMLVSEEEIQAYAKRMLDLPLQFISYRIADGTQPAFELARALLDAGHAVFWDRWSLPRRLAERREVVSDTVLDEHLLSCLRSAQTVWGVESPLYAAPGSYSVKEQSEAMNLGIWRIAGALPRA</sequence>
<proteinExistence type="predicted"/>
<reference evidence="1 2" key="1">
    <citation type="submission" date="2018-06" db="EMBL/GenBank/DDBJ databases">
        <authorList>
            <consortium name="Pathogen Informatics"/>
            <person name="Doyle S."/>
        </authorList>
    </citation>
    <scope>NUCLEOTIDE SEQUENCE [LARGE SCALE GENOMIC DNA]</scope>
    <source>
        <strain evidence="1 2">NCTC8684</strain>
    </source>
</reference>
<protein>
    <submittedName>
        <fullName evidence="1">Uncharacterized protein</fullName>
    </submittedName>
</protein>
<evidence type="ECO:0000313" key="2">
    <source>
        <dbReference type="Proteomes" id="UP000254029"/>
    </source>
</evidence>
<evidence type="ECO:0000313" key="1">
    <source>
        <dbReference type="EMBL" id="SUX32425.1"/>
    </source>
</evidence>
<dbReference type="AlphaFoldDB" id="A0AAX2M840"/>
<gene>
    <name evidence="1" type="ORF">NCTC8684_01502</name>
</gene>
<accession>A0AAX2M840</accession>